<dbReference type="InParanoid" id="A0A067P406"/>
<keyword evidence="2" id="KW-0812">Transmembrane</keyword>
<protein>
    <recommendedName>
        <fullName evidence="3">DUF6533 domain-containing protein</fullName>
    </recommendedName>
</protein>
<dbReference type="EMBL" id="KL197783">
    <property type="protein sequence ID" value="KDQ49464.1"/>
    <property type="molecule type" value="Genomic_DNA"/>
</dbReference>
<keyword evidence="2" id="KW-0472">Membrane</keyword>
<gene>
    <name evidence="4" type="ORF">JAAARDRAFT_42884</name>
</gene>
<organism evidence="4 5">
    <name type="scientific">Jaapia argillacea MUCL 33604</name>
    <dbReference type="NCBI Taxonomy" id="933084"/>
    <lineage>
        <taxon>Eukaryota</taxon>
        <taxon>Fungi</taxon>
        <taxon>Dikarya</taxon>
        <taxon>Basidiomycota</taxon>
        <taxon>Agaricomycotina</taxon>
        <taxon>Agaricomycetes</taxon>
        <taxon>Agaricomycetidae</taxon>
        <taxon>Jaapiales</taxon>
        <taxon>Jaapiaceae</taxon>
        <taxon>Jaapia</taxon>
    </lineage>
</organism>
<feature type="transmembrane region" description="Helical" evidence="2">
    <location>
        <begin position="153"/>
        <end position="175"/>
    </location>
</feature>
<dbReference type="HOGENOM" id="CLU_035509_15_3_1"/>
<evidence type="ECO:0000313" key="5">
    <source>
        <dbReference type="Proteomes" id="UP000027265"/>
    </source>
</evidence>
<dbReference type="OrthoDB" id="3242376at2759"/>
<keyword evidence="5" id="KW-1185">Reference proteome</keyword>
<dbReference type="InterPro" id="IPR045340">
    <property type="entry name" value="DUF6533"/>
</dbReference>
<dbReference type="Pfam" id="PF20151">
    <property type="entry name" value="DUF6533"/>
    <property type="match status" value="1"/>
</dbReference>
<reference evidence="5" key="1">
    <citation type="journal article" date="2014" name="Proc. Natl. Acad. Sci. U.S.A.">
        <title>Extensive sampling of basidiomycete genomes demonstrates inadequacy of the white-rot/brown-rot paradigm for wood decay fungi.</title>
        <authorList>
            <person name="Riley R."/>
            <person name="Salamov A.A."/>
            <person name="Brown D.W."/>
            <person name="Nagy L.G."/>
            <person name="Floudas D."/>
            <person name="Held B.W."/>
            <person name="Levasseur A."/>
            <person name="Lombard V."/>
            <person name="Morin E."/>
            <person name="Otillar R."/>
            <person name="Lindquist E.A."/>
            <person name="Sun H."/>
            <person name="LaButti K.M."/>
            <person name="Schmutz J."/>
            <person name="Jabbour D."/>
            <person name="Luo H."/>
            <person name="Baker S.E."/>
            <person name="Pisabarro A.G."/>
            <person name="Walton J.D."/>
            <person name="Blanchette R.A."/>
            <person name="Henrissat B."/>
            <person name="Martin F."/>
            <person name="Cullen D."/>
            <person name="Hibbett D.S."/>
            <person name="Grigoriev I.V."/>
        </authorList>
    </citation>
    <scope>NUCLEOTIDE SEQUENCE [LARGE SCALE GENOMIC DNA]</scope>
    <source>
        <strain evidence="5">MUCL 33604</strain>
    </source>
</reference>
<feature type="transmembrane region" description="Helical" evidence="2">
    <location>
        <begin position="73"/>
        <end position="91"/>
    </location>
</feature>
<feature type="transmembrane region" description="Helical" evidence="2">
    <location>
        <begin position="103"/>
        <end position="124"/>
    </location>
</feature>
<evidence type="ECO:0000313" key="4">
    <source>
        <dbReference type="EMBL" id="KDQ49464.1"/>
    </source>
</evidence>
<accession>A0A067P406</accession>
<feature type="transmembrane region" description="Helical" evidence="2">
    <location>
        <begin position="196"/>
        <end position="214"/>
    </location>
</feature>
<feature type="compositionally biased region" description="Polar residues" evidence="1">
    <location>
        <begin position="273"/>
        <end position="286"/>
    </location>
</feature>
<dbReference type="Proteomes" id="UP000027265">
    <property type="component" value="Unassembled WGS sequence"/>
</dbReference>
<evidence type="ECO:0000256" key="2">
    <source>
        <dbReference type="SAM" id="Phobius"/>
    </source>
</evidence>
<evidence type="ECO:0000256" key="1">
    <source>
        <dbReference type="SAM" id="MobiDB-lite"/>
    </source>
</evidence>
<dbReference type="AlphaFoldDB" id="A0A067P406"/>
<evidence type="ECO:0000259" key="3">
    <source>
        <dbReference type="Pfam" id="PF20151"/>
    </source>
</evidence>
<keyword evidence="2" id="KW-1133">Transmembrane helix</keyword>
<proteinExistence type="predicted"/>
<sequence length="302" mass="34302">MSGFSEPVFVSYLQLSRMGQLSATLAALYDHAISIDEELELIWGRPGHTAKMFYFLTRYCGNTVVVRKSQLHLQTWATAVPAWVVQMILQFRLYAMYNRSRRILFFMASCFLIELAAAMSFALYEDVEVIAVRMDNLTGCLVIKSPKFAYGTWASILAFEGVLFFLALYKMVLHLSRLQTHWTRDNVTDVLLRDNMFYFLVIFITYCMTIVSWFTLPPILMQILGSYTITVTCTLGSRLILNIRRASYHHQECVDTKEIEYQLHVLPGDQDESTSQPDIPSSSQAEGSGVRQVEAGTSGTTG</sequence>
<feature type="transmembrane region" description="Helical" evidence="2">
    <location>
        <begin position="220"/>
        <end position="241"/>
    </location>
</feature>
<name>A0A067P406_9AGAM</name>
<feature type="domain" description="DUF6533" evidence="3">
    <location>
        <begin position="20"/>
        <end position="61"/>
    </location>
</feature>
<feature type="region of interest" description="Disordered" evidence="1">
    <location>
        <begin position="269"/>
        <end position="302"/>
    </location>
</feature>